<feature type="compositionally biased region" description="Pro residues" evidence="3">
    <location>
        <begin position="45"/>
        <end position="56"/>
    </location>
</feature>
<feature type="region of interest" description="Disordered" evidence="3">
    <location>
        <begin position="35"/>
        <end position="67"/>
    </location>
</feature>
<proteinExistence type="inferred from homology"/>
<dbReference type="GO" id="GO:0005762">
    <property type="term" value="C:mitochondrial large ribosomal subunit"/>
    <property type="evidence" value="ECO:0007669"/>
    <property type="project" value="TreeGrafter"/>
</dbReference>
<evidence type="ECO:0000256" key="2">
    <source>
        <dbReference type="ARBA" id="ARBA00044129"/>
    </source>
</evidence>
<keyword evidence="5" id="KW-1185">Reference proteome</keyword>
<evidence type="ECO:0000256" key="3">
    <source>
        <dbReference type="SAM" id="MobiDB-lite"/>
    </source>
</evidence>
<protein>
    <recommendedName>
        <fullName evidence="2">Large ribosomal subunit protein bL21m</fullName>
    </recommendedName>
</protein>
<evidence type="ECO:0000313" key="4">
    <source>
        <dbReference type="EMBL" id="POS73799.1"/>
    </source>
</evidence>
<dbReference type="SUPFAM" id="SSF141091">
    <property type="entry name" value="L21p-like"/>
    <property type="match status" value="1"/>
</dbReference>
<dbReference type="Proteomes" id="UP000094444">
    <property type="component" value="Unassembled WGS sequence"/>
</dbReference>
<evidence type="ECO:0000256" key="1">
    <source>
        <dbReference type="ARBA" id="ARBA00008563"/>
    </source>
</evidence>
<dbReference type="OrthoDB" id="5994at2759"/>
<dbReference type="InParanoid" id="A0A2P5HU72"/>
<reference evidence="4" key="1">
    <citation type="submission" date="2017-09" db="EMBL/GenBank/DDBJ databases">
        <title>Polyketide synthases of a Diaporthe helianthi virulent isolate.</title>
        <authorList>
            <person name="Baroncelli R."/>
        </authorList>
    </citation>
    <scope>NUCLEOTIDE SEQUENCE [LARGE SCALE GENOMIC DNA]</scope>
    <source>
        <strain evidence="4">7/96</strain>
    </source>
</reference>
<dbReference type="EMBL" id="MAVT02000732">
    <property type="protein sequence ID" value="POS73799.1"/>
    <property type="molecule type" value="Genomic_DNA"/>
</dbReference>
<dbReference type="InterPro" id="IPR028909">
    <property type="entry name" value="bL21-like"/>
</dbReference>
<organism evidence="4 5">
    <name type="scientific">Diaporthe helianthi</name>
    <dbReference type="NCBI Taxonomy" id="158607"/>
    <lineage>
        <taxon>Eukaryota</taxon>
        <taxon>Fungi</taxon>
        <taxon>Dikarya</taxon>
        <taxon>Ascomycota</taxon>
        <taxon>Pezizomycotina</taxon>
        <taxon>Sordariomycetes</taxon>
        <taxon>Sordariomycetidae</taxon>
        <taxon>Diaporthales</taxon>
        <taxon>Diaporthaceae</taxon>
        <taxon>Diaporthe</taxon>
    </lineage>
</organism>
<dbReference type="PANTHER" id="PTHR21349:SF0">
    <property type="entry name" value="LARGE RIBOSOMAL SUBUNIT PROTEIN BL21M"/>
    <property type="match status" value="1"/>
</dbReference>
<name>A0A2P5HU72_DIAHE</name>
<feature type="region of interest" description="Disordered" evidence="3">
    <location>
        <begin position="92"/>
        <end position="121"/>
    </location>
</feature>
<dbReference type="PANTHER" id="PTHR21349">
    <property type="entry name" value="50S RIBOSOMAL PROTEIN L21"/>
    <property type="match status" value="1"/>
</dbReference>
<feature type="compositionally biased region" description="Pro residues" evidence="3">
    <location>
        <begin position="102"/>
        <end position="116"/>
    </location>
</feature>
<sequence>MSRSMIRSALELRHRAAHLPPTFLLPIRARWASSTQQDIEKAATTPPPPTPPPPSGGVPLAASSVQKPPATIHATAAATVATATATAAAAATATSQLVQPNTPKPRAPPTRPPPQPTGLIPQEVRDMLPLLRAQPGGHYVTLHIHGRPYLVTPGDEIRLPFLMPGVRAGDVLRLNRASVLGSRDLTLLPTEPGSRNLASGEVAYLDERLYECRAVVVGVDSEPMRTKEKTKRRNRKVKTVKSKHRYTVMRISELRIKAPEELGV</sequence>
<comment type="similarity">
    <text evidence="1">Belongs to the bacterial ribosomal protein bL21 family.</text>
</comment>
<gene>
    <name evidence="4" type="ORF">DHEL01_v207803</name>
</gene>
<accession>A0A2P5HU72</accession>
<comment type="caution">
    <text evidence="4">The sequence shown here is derived from an EMBL/GenBank/DDBJ whole genome shotgun (WGS) entry which is preliminary data.</text>
</comment>
<dbReference type="Pfam" id="PF00829">
    <property type="entry name" value="Ribosomal_L21p"/>
    <property type="match status" value="1"/>
</dbReference>
<dbReference type="InterPro" id="IPR036164">
    <property type="entry name" value="bL21-like_sf"/>
</dbReference>
<dbReference type="AlphaFoldDB" id="A0A2P5HU72"/>
<evidence type="ECO:0000313" key="5">
    <source>
        <dbReference type="Proteomes" id="UP000094444"/>
    </source>
</evidence>
<dbReference type="GO" id="GO:0003735">
    <property type="term" value="F:structural constituent of ribosome"/>
    <property type="evidence" value="ECO:0007669"/>
    <property type="project" value="TreeGrafter"/>
</dbReference>
<dbReference type="STRING" id="158607.A0A2P5HU72"/>